<protein>
    <submittedName>
        <fullName evidence="1">WXG100 family type VII secretion target</fullName>
    </submittedName>
</protein>
<dbReference type="Pfam" id="PF06013">
    <property type="entry name" value="WXG100"/>
    <property type="match status" value="1"/>
</dbReference>
<dbReference type="EMBL" id="JBHSON010000099">
    <property type="protein sequence ID" value="MFC5752889.1"/>
    <property type="molecule type" value="Genomic_DNA"/>
</dbReference>
<evidence type="ECO:0000313" key="2">
    <source>
        <dbReference type="Proteomes" id="UP001596074"/>
    </source>
</evidence>
<dbReference type="Proteomes" id="UP001596074">
    <property type="component" value="Unassembled WGS sequence"/>
</dbReference>
<gene>
    <name evidence="1" type="ORF">ACFPZN_45365</name>
</gene>
<name>A0ABW1AEC9_9ACTN</name>
<reference evidence="2" key="1">
    <citation type="journal article" date="2019" name="Int. J. Syst. Evol. Microbiol.">
        <title>The Global Catalogue of Microorganisms (GCM) 10K type strain sequencing project: providing services to taxonomists for standard genome sequencing and annotation.</title>
        <authorList>
            <consortium name="The Broad Institute Genomics Platform"/>
            <consortium name="The Broad Institute Genome Sequencing Center for Infectious Disease"/>
            <person name="Wu L."/>
            <person name="Ma J."/>
        </authorList>
    </citation>
    <scope>NUCLEOTIDE SEQUENCE [LARGE SCALE GENOMIC DNA]</scope>
    <source>
        <strain evidence="2">KCTC 42087</strain>
    </source>
</reference>
<evidence type="ECO:0000313" key="1">
    <source>
        <dbReference type="EMBL" id="MFC5752889.1"/>
    </source>
</evidence>
<sequence>MGNNGGFEVYGNSGKLTGLAGDQAHHLGRLRALLTAIDGQARTTLSQWEGAGNESATRLFNEYEQHFNQVNAAFQRLVTTTESAGTQYGALARRLDGMF</sequence>
<dbReference type="Gene3D" id="1.10.287.1060">
    <property type="entry name" value="ESAT-6-like"/>
    <property type="match status" value="1"/>
</dbReference>
<dbReference type="InterPro" id="IPR010310">
    <property type="entry name" value="T7SS_ESAT-6-like"/>
</dbReference>
<accession>A0ABW1AEC9</accession>
<organism evidence="1 2">
    <name type="scientific">Actinomadura rugatobispora</name>
    <dbReference type="NCBI Taxonomy" id="1994"/>
    <lineage>
        <taxon>Bacteria</taxon>
        <taxon>Bacillati</taxon>
        <taxon>Actinomycetota</taxon>
        <taxon>Actinomycetes</taxon>
        <taxon>Streptosporangiales</taxon>
        <taxon>Thermomonosporaceae</taxon>
        <taxon>Actinomadura</taxon>
    </lineage>
</organism>
<dbReference type="RefSeq" id="WP_378289344.1">
    <property type="nucleotide sequence ID" value="NZ_JBHSON010000099.1"/>
</dbReference>
<keyword evidence="2" id="KW-1185">Reference proteome</keyword>
<dbReference type="SUPFAM" id="SSF140453">
    <property type="entry name" value="EsxAB dimer-like"/>
    <property type="match status" value="1"/>
</dbReference>
<comment type="caution">
    <text evidence="1">The sequence shown here is derived from an EMBL/GenBank/DDBJ whole genome shotgun (WGS) entry which is preliminary data.</text>
</comment>
<dbReference type="InterPro" id="IPR036689">
    <property type="entry name" value="ESAT-6-like_sf"/>
</dbReference>
<proteinExistence type="predicted"/>